<reference evidence="9 10" key="1">
    <citation type="submission" date="2014-09" db="EMBL/GenBank/DDBJ databases">
        <title>Sporocytophaga myxococcoides PG-01 genome sequencing.</title>
        <authorList>
            <person name="Liu L."/>
            <person name="Gao P.J."/>
            <person name="Chen G.J."/>
            <person name="Wang L.S."/>
        </authorList>
    </citation>
    <scope>NUCLEOTIDE SEQUENCE [LARGE SCALE GENOMIC DNA]</scope>
    <source>
        <strain evidence="9 10">PG-01</strain>
    </source>
</reference>
<evidence type="ECO:0000256" key="3">
    <source>
        <dbReference type="ARBA" id="ARBA00022723"/>
    </source>
</evidence>
<keyword evidence="5 7" id="KW-0862">Zinc</keyword>
<dbReference type="Pfam" id="PF01432">
    <property type="entry name" value="Peptidase_M3"/>
    <property type="match status" value="1"/>
</dbReference>
<evidence type="ECO:0000256" key="5">
    <source>
        <dbReference type="ARBA" id="ARBA00022833"/>
    </source>
</evidence>
<evidence type="ECO:0000313" key="10">
    <source>
        <dbReference type="Proteomes" id="UP000030185"/>
    </source>
</evidence>
<dbReference type="eggNOG" id="COG0339">
    <property type="taxonomic scope" value="Bacteria"/>
</dbReference>
<feature type="domain" description="Peptidase M3A/M3B catalytic" evidence="8">
    <location>
        <begin position="226"/>
        <end position="674"/>
    </location>
</feature>
<evidence type="ECO:0000256" key="2">
    <source>
        <dbReference type="ARBA" id="ARBA00022670"/>
    </source>
</evidence>
<dbReference type="GO" id="GO:0004222">
    <property type="term" value="F:metalloendopeptidase activity"/>
    <property type="evidence" value="ECO:0007669"/>
    <property type="project" value="InterPro"/>
</dbReference>
<keyword evidence="6 7" id="KW-0482">Metalloprotease</keyword>
<dbReference type="GO" id="GO:0046872">
    <property type="term" value="F:metal ion binding"/>
    <property type="evidence" value="ECO:0007669"/>
    <property type="project" value="UniProtKB-UniRule"/>
</dbReference>
<name>A0A098LFR1_9BACT</name>
<protein>
    <recommendedName>
        <fullName evidence="8">Peptidase M3A/M3B catalytic domain-containing protein</fullName>
    </recommendedName>
</protein>
<gene>
    <name evidence="9" type="ORF">MYP_3030</name>
</gene>
<evidence type="ECO:0000256" key="6">
    <source>
        <dbReference type="ARBA" id="ARBA00023049"/>
    </source>
</evidence>
<dbReference type="AlphaFoldDB" id="A0A098LFR1"/>
<dbReference type="Gene3D" id="1.10.1370.10">
    <property type="entry name" value="Neurolysin, domain 3"/>
    <property type="match status" value="1"/>
</dbReference>
<dbReference type="CDD" id="cd06456">
    <property type="entry name" value="M3A_DCP"/>
    <property type="match status" value="1"/>
</dbReference>
<dbReference type="InterPro" id="IPR034005">
    <property type="entry name" value="M3A_DCP"/>
</dbReference>
<dbReference type="InterPro" id="IPR024077">
    <property type="entry name" value="Neurolysin/TOP_dom2"/>
</dbReference>
<dbReference type="PANTHER" id="PTHR43660">
    <property type="entry name" value="DIPEPTIDYL CARBOXYPEPTIDASE"/>
    <property type="match status" value="1"/>
</dbReference>
<dbReference type="RefSeq" id="WP_045464810.1">
    <property type="nucleotide sequence ID" value="NZ_BBLT01000006.1"/>
</dbReference>
<dbReference type="InterPro" id="IPR001567">
    <property type="entry name" value="Pept_M3A_M3B_dom"/>
</dbReference>
<dbReference type="Gene3D" id="3.40.390.10">
    <property type="entry name" value="Collagenase (Catalytic Domain)"/>
    <property type="match status" value="1"/>
</dbReference>
<evidence type="ECO:0000256" key="1">
    <source>
        <dbReference type="ARBA" id="ARBA00006040"/>
    </source>
</evidence>
<dbReference type="GO" id="GO:0006508">
    <property type="term" value="P:proteolysis"/>
    <property type="evidence" value="ECO:0007669"/>
    <property type="project" value="UniProtKB-KW"/>
</dbReference>
<dbReference type="GO" id="GO:0005829">
    <property type="term" value="C:cytosol"/>
    <property type="evidence" value="ECO:0007669"/>
    <property type="project" value="TreeGrafter"/>
</dbReference>
<evidence type="ECO:0000313" key="9">
    <source>
        <dbReference type="EMBL" id="GAL85801.1"/>
    </source>
</evidence>
<comment type="caution">
    <text evidence="9">The sequence shown here is derived from an EMBL/GenBank/DDBJ whole genome shotgun (WGS) entry which is preliminary data.</text>
</comment>
<organism evidence="9 10">
    <name type="scientific">Sporocytophaga myxococcoides</name>
    <dbReference type="NCBI Taxonomy" id="153721"/>
    <lineage>
        <taxon>Bacteria</taxon>
        <taxon>Pseudomonadati</taxon>
        <taxon>Bacteroidota</taxon>
        <taxon>Cytophagia</taxon>
        <taxon>Cytophagales</taxon>
        <taxon>Cytophagaceae</taxon>
        <taxon>Sporocytophaga</taxon>
    </lineage>
</organism>
<keyword evidence="2 7" id="KW-0645">Protease</keyword>
<dbReference type="InterPro" id="IPR024079">
    <property type="entry name" value="MetalloPept_cat_dom_sf"/>
</dbReference>
<evidence type="ECO:0000256" key="7">
    <source>
        <dbReference type="RuleBase" id="RU003435"/>
    </source>
</evidence>
<accession>A0A098LFR1</accession>
<sequence length="677" mass="76959">MNPLLQRYNTPFGTIPFDLIKNEHFLPAIKEAIALGKEDIKKITSSKEVPDFENTIVALERGGELVGSVSSVFFNLNSAETNDEIQKLAREISPLLSEYSNDILLDQELFVKIKTVYDQIDKVTLSPEQNTLLVKTYKSFVRNGANLSEDKKLKLREIDKQLSQLSLLFGEHVLKETNDFFMEVTDEKDLSGLPPFVVEAAAIAAKEKGKEGSWIFTLQFPSYIPFMTYADNRALREKMFYAFGSKAFKGDDNDNQKIVLDIVRLRHERANLLGYKSHADFVLEERMAESPSKVSAFLDNLLKYAKPIGEKELKELSEYARSIGGPEKLERWDISYYSEKLKKEKYSIDDEMLKPYFKLENVIDGVFQIAGKLYGLKFKEINNVQVYHPDVKVYEVLDEQDKHVAVFYADFFPRAGKRNGAWMTSFRGQKKVNGVDIRPHVSIVCNFTKPTGTQPSLLTFNEVTTLFHEFGHALHGMLADGTYESLSGTSVYWDFVELPSQVFENWVYEKDSLDLFAKHYETGAAIPLDLVKKIKESANFMEAYQTVRQIGLAQLDMGWHSGQANDVKDVGAYEKELQKATDLLPPATGANTSCSFSHIFQGGYSSGYYSYKWAEVLDADAFEFFQEKGIFNKDTATLFKTHVLSAGGSEHPMELYKRFRGKEPSPEALLRRTGMLK</sequence>
<keyword evidence="4 7" id="KW-0378">Hydrolase</keyword>
<comment type="cofactor">
    <cofactor evidence="7">
        <name>Zn(2+)</name>
        <dbReference type="ChEBI" id="CHEBI:29105"/>
    </cofactor>
    <text evidence="7">Binds 1 zinc ion.</text>
</comment>
<dbReference type="STRING" id="153721.MYP_3030"/>
<evidence type="ECO:0000256" key="4">
    <source>
        <dbReference type="ARBA" id="ARBA00022801"/>
    </source>
</evidence>
<dbReference type="SUPFAM" id="SSF55486">
    <property type="entry name" value="Metalloproteases ('zincins'), catalytic domain"/>
    <property type="match status" value="1"/>
</dbReference>
<evidence type="ECO:0000259" key="8">
    <source>
        <dbReference type="Pfam" id="PF01432"/>
    </source>
</evidence>
<dbReference type="EMBL" id="BBLT01000006">
    <property type="protein sequence ID" value="GAL85801.1"/>
    <property type="molecule type" value="Genomic_DNA"/>
</dbReference>
<comment type="similarity">
    <text evidence="1 7">Belongs to the peptidase M3 family.</text>
</comment>
<dbReference type="OrthoDB" id="9773538at2"/>
<keyword evidence="3 7" id="KW-0479">Metal-binding</keyword>
<dbReference type="InterPro" id="IPR045090">
    <property type="entry name" value="Pept_M3A_M3B"/>
</dbReference>
<keyword evidence="10" id="KW-1185">Reference proteome</keyword>
<dbReference type="Proteomes" id="UP000030185">
    <property type="component" value="Unassembled WGS sequence"/>
</dbReference>
<dbReference type="FunFam" id="3.40.390.10:FF:000009">
    <property type="entry name" value="Oligopeptidase A"/>
    <property type="match status" value="1"/>
</dbReference>
<dbReference type="PANTHER" id="PTHR43660:SF1">
    <property type="entry name" value="DIPEPTIDYL CARBOXYPEPTIDASE"/>
    <property type="match status" value="1"/>
</dbReference>
<dbReference type="GO" id="GO:0004180">
    <property type="term" value="F:carboxypeptidase activity"/>
    <property type="evidence" value="ECO:0007669"/>
    <property type="project" value="TreeGrafter"/>
</dbReference>
<proteinExistence type="inferred from homology"/>